<accession>A0A073J2T5</accession>
<gene>
    <name evidence="1" type="ORF">EH55_06360</name>
</gene>
<dbReference type="STRING" id="2754.EH55_06360"/>
<dbReference type="AlphaFoldDB" id="A0A073J2T5"/>
<proteinExistence type="predicted"/>
<protein>
    <recommendedName>
        <fullName evidence="3">Redox-active protein</fullName>
    </recommendedName>
</protein>
<keyword evidence="2" id="KW-1185">Reference proteome</keyword>
<evidence type="ECO:0008006" key="3">
    <source>
        <dbReference type="Google" id="ProtNLM"/>
    </source>
</evidence>
<dbReference type="Proteomes" id="UP000027665">
    <property type="component" value="Unassembled WGS sequence"/>
</dbReference>
<dbReference type="EMBL" id="JMKI01000036">
    <property type="protein sequence ID" value="KEJ92002.1"/>
    <property type="molecule type" value="Genomic_DNA"/>
</dbReference>
<sequence>MDDELKRMYQLKVEGLCCSSILIEMGLELRGESNEQFVKAARALCDGIHSGLICGALTGAVCMLALFDEKNIEMTKEMADWFTNELCAKYGSADCRAITHLAPYEKAVKCPEILKATYLRAKELLEEFGYIEPGG</sequence>
<reference evidence="1 2" key="1">
    <citation type="submission" date="2014-04" db="EMBL/GenBank/DDBJ databases">
        <title>Draft Genome Sequence of Synergistes jonesii.</title>
        <authorList>
            <person name="Coil D.A."/>
            <person name="Eisen J.A."/>
            <person name="Holland-Moritz H.E."/>
        </authorList>
    </citation>
    <scope>NUCLEOTIDE SEQUENCE [LARGE SCALE GENOMIC DNA]</scope>
    <source>
        <strain evidence="1 2">78-1</strain>
    </source>
</reference>
<dbReference type="Pfam" id="PF09719">
    <property type="entry name" value="C_GCAxxG_C_C"/>
    <property type="match status" value="1"/>
</dbReference>
<dbReference type="OrthoDB" id="6068at2"/>
<evidence type="ECO:0000313" key="2">
    <source>
        <dbReference type="Proteomes" id="UP000027665"/>
    </source>
</evidence>
<dbReference type="eggNOG" id="ENOG5032ZHX">
    <property type="taxonomic scope" value="Bacteria"/>
</dbReference>
<dbReference type="NCBIfam" id="NF045669">
    <property type="entry name" value="DVU1555_fam_CGA"/>
    <property type="match status" value="1"/>
</dbReference>
<dbReference type="RefSeq" id="WP_037976729.1">
    <property type="nucleotide sequence ID" value="NZ_JMKI01000036.1"/>
</dbReference>
<dbReference type="InterPro" id="IPR010181">
    <property type="entry name" value="CGCAxxGCC_motif"/>
</dbReference>
<organism evidence="1 2">
    <name type="scientific">Synergistes jonesii</name>
    <dbReference type="NCBI Taxonomy" id="2754"/>
    <lineage>
        <taxon>Bacteria</taxon>
        <taxon>Thermotogati</taxon>
        <taxon>Synergistota</taxon>
        <taxon>Synergistia</taxon>
        <taxon>Synergistales</taxon>
        <taxon>Synergistaceae</taxon>
        <taxon>Synergistes</taxon>
    </lineage>
</organism>
<name>A0A073J2T5_9BACT</name>
<dbReference type="GeneID" id="90983899"/>
<comment type="caution">
    <text evidence="1">The sequence shown here is derived from an EMBL/GenBank/DDBJ whole genome shotgun (WGS) entry which is preliminary data.</text>
</comment>
<evidence type="ECO:0000313" key="1">
    <source>
        <dbReference type="EMBL" id="KEJ92002.1"/>
    </source>
</evidence>